<keyword evidence="5" id="KW-1185">Reference proteome</keyword>
<evidence type="ECO:0000313" key="5">
    <source>
        <dbReference type="Proteomes" id="UP001500067"/>
    </source>
</evidence>
<evidence type="ECO:0000256" key="1">
    <source>
        <dbReference type="ARBA" id="ARBA00022737"/>
    </source>
</evidence>
<protein>
    <recommendedName>
        <fullName evidence="3">Teneurin NHL domain-containing protein</fullName>
    </recommendedName>
</protein>
<sequence length="427" mass="44337">MLATGQTMSTFAGTGKGTDYGDGGYALYAKFDDIVYMLADANSNVYVSSGHKVRKIDASGIVNTIAGFGVSGGKSGDGGPATAAKLNAPGGLALDKDGNLYISDSRNNCVRKVDREGIITTVAGNGIAGFTDDTLAIHAKMTTPTALALDSVGNLYIAESGDGNIRIRKVDQATGRISTYAGTKSTKYPQVNMADGLPAIETRIMSVASMLFMPNGDLLYIDAIFGVLRKITPDGKAYTVCGTWKSTTVGDGGPAAVASLNNPVGLCKNAKNDLFIAEGGGRRVRKINADDGVINTVAGGGTQASGDALDVALYPLTALAIDPYGNMFLAQSTKTILYYSANTPKDDEAMIIYPNPCVATAYATLPSGVQEIAKVYVLDASGRVVSMSEGPTNMAIGIHFEKAGTYVLQGISKNGKWSGKVSVVKPQ</sequence>
<feature type="repeat" description="NHL" evidence="2">
    <location>
        <begin position="73"/>
        <end position="116"/>
    </location>
</feature>
<dbReference type="InterPro" id="IPR011042">
    <property type="entry name" value="6-blade_b-propeller_TolB-like"/>
</dbReference>
<comment type="caution">
    <text evidence="4">The sequence shown here is derived from an EMBL/GenBank/DDBJ whole genome shotgun (WGS) entry which is preliminary data.</text>
</comment>
<keyword evidence="1" id="KW-0677">Repeat</keyword>
<dbReference type="SUPFAM" id="SSF101898">
    <property type="entry name" value="NHL repeat"/>
    <property type="match status" value="1"/>
</dbReference>
<feature type="domain" description="Teneurin NHL" evidence="3">
    <location>
        <begin position="74"/>
        <end position="125"/>
    </location>
</feature>
<dbReference type="InterPro" id="IPR056822">
    <property type="entry name" value="TEN_NHL"/>
</dbReference>
<dbReference type="NCBIfam" id="TIGR04183">
    <property type="entry name" value="Por_Secre_tail"/>
    <property type="match status" value="1"/>
</dbReference>
<dbReference type="Proteomes" id="UP001500067">
    <property type="component" value="Unassembled WGS sequence"/>
</dbReference>
<accession>A0ABP8NBF7</accession>
<dbReference type="InterPro" id="IPR026444">
    <property type="entry name" value="Secre_tail"/>
</dbReference>
<dbReference type="Gene3D" id="2.120.10.30">
    <property type="entry name" value="TolB, C-terminal domain"/>
    <property type="match status" value="3"/>
</dbReference>
<dbReference type="PANTHER" id="PTHR46388">
    <property type="entry name" value="NHL REPEAT-CONTAINING PROTEIN 2"/>
    <property type="match status" value="1"/>
</dbReference>
<dbReference type="PANTHER" id="PTHR46388:SF2">
    <property type="entry name" value="NHL REPEAT-CONTAINING PROTEIN 2"/>
    <property type="match status" value="1"/>
</dbReference>
<proteinExistence type="predicted"/>
<dbReference type="PROSITE" id="PS51125">
    <property type="entry name" value="NHL"/>
    <property type="match status" value="1"/>
</dbReference>
<evidence type="ECO:0000259" key="3">
    <source>
        <dbReference type="Pfam" id="PF25021"/>
    </source>
</evidence>
<name>A0ABP8NBF7_9BACT</name>
<dbReference type="EMBL" id="BAABFA010000008">
    <property type="protein sequence ID" value="GAA4463029.1"/>
    <property type="molecule type" value="Genomic_DNA"/>
</dbReference>
<organism evidence="4 5">
    <name type="scientific">Nemorincola caseinilytica</name>
    <dbReference type="NCBI Taxonomy" id="2054315"/>
    <lineage>
        <taxon>Bacteria</taxon>
        <taxon>Pseudomonadati</taxon>
        <taxon>Bacteroidota</taxon>
        <taxon>Chitinophagia</taxon>
        <taxon>Chitinophagales</taxon>
        <taxon>Chitinophagaceae</taxon>
        <taxon>Nemorincola</taxon>
    </lineage>
</organism>
<dbReference type="Pfam" id="PF25021">
    <property type="entry name" value="TEN_NHL"/>
    <property type="match status" value="1"/>
</dbReference>
<evidence type="ECO:0000313" key="4">
    <source>
        <dbReference type="EMBL" id="GAA4463029.1"/>
    </source>
</evidence>
<reference evidence="5" key="1">
    <citation type="journal article" date="2019" name="Int. J. Syst. Evol. Microbiol.">
        <title>The Global Catalogue of Microorganisms (GCM) 10K type strain sequencing project: providing services to taxonomists for standard genome sequencing and annotation.</title>
        <authorList>
            <consortium name="The Broad Institute Genomics Platform"/>
            <consortium name="The Broad Institute Genome Sequencing Center for Infectious Disease"/>
            <person name="Wu L."/>
            <person name="Ma J."/>
        </authorList>
    </citation>
    <scope>NUCLEOTIDE SEQUENCE [LARGE SCALE GENOMIC DNA]</scope>
    <source>
        <strain evidence="5">JCM 32105</strain>
    </source>
</reference>
<gene>
    <name evidence="4" type="ORF">GCM10023093_10640</name>
</gene>
<evidence type="ECO:0000256" key="2">
    <source>
        <dbReference type="PROSITE-ProRule" id="PRU00504"/>
    </source>
</evidence>
<dbReference type="InterPro" id="IPR001258">
    <property type="entry name" value="NHL_repeat"/>
</dbReference>